<feature type="domain" description="6-phospho-N-acetylmuramidase N-terminal" evidence="2">
    <location>
        <begin position="4"/>
        <end position="238"/>
    </location>
</feature>
<dbReference type="InterPro" id="IPR043894">
    <property type="entry name" value="MupG_C"/>
</dbReference>
<dbReference type="PANTHER" id="PTHR38435:SF1">
    <property type="entry name" value="DUF871 DOMAIN-CONTAINING PROTEIN"/>
    <property type="match status" value="1"/>
</dbReference>
<dbReference type="PANTHER" id="PTHR38435">
    <property type="match status" value="1"/>
</dbReference>
<dbReference type="RefSeq" id="WP_085559677.1">
    <property type="nucleotide sequence ID" value="NZ_FOAH01000044.1"/>
</dbReference>
<organism evidence="3 4">
    <name type="scientific">Carnobacterium iners</name>
    <dbReference type="NCBI Taxonomy" id="1073423"/>
    <lineage>
        <taxon>Bacteria</taxon>
        <taxon>Bacillati</taxon>
        <taxon>Bacillota</taxon>
        <taxon>Bacilli</taxon>
        <taxon>Lactobacillales</taxon>
        <taxon>Carnobacteriaceae</taxon>
        <taxon>Carnobacterium</taxon>
    </lineage>
</organism>
<dbReference type="InterPro" id="IPR029000">
    <property type="entry name" value="Cyclophilin-like_dom_sf"/>
</dbReference>
<reference evidence="3 4" key="1">
    <citation type="submission" date="2017-04" db="EMBL/GenBank/DDBJ databases">
        <authorList>
            <person name="Afonso C.L."/>
            <person name="Miller P.J."/>
            <person name="Scott M.A."/>
            <person name="Spackman E."/>
            <person name="Goraichik I."/>
            <person name="Dimitrov K.M."/>
            <person name="Suarez D.L."/>
            <person name="Swayne D.E."/>
        </authorList>
    </citation>
    <scope>NUCLEOTIDE SEQUENCE [LARGE SCALE GENOMIC DNA]</scope>
    <source>
        <strain evidence="3 4">LMG26642</strain>
    </source>
</reference>
<accession>A0A1X7N7M2</accession>
<gene>
    <name evidence="3" type="ORF">SAMN04488700_1534</name>
</gene>
<name>A0A1X7N7M2_9LACT</name>
<dbReference type="STRING" id="1073423.SAMN04488700_1534"/>
<dbReference type="Gene3D" id="3.20.20.70">
    <property type="entry name" value="Aldolase class I"/>
    <property type="match status" value="1"/>
</dbReference>
<evidence type="ECO:0008006" key="5">
    <source>
        <dbReference type="Google" id="ProtNLM"/>
    </source>
</evidence>
<evidence type="ECO:0000313" key="3">
    <source>
        <dbReference type="EMBL" id="SMH33486.1"/>
    </source>
</evidence>
<evidence type="ECO:0000259" key="2">
    <source>
        <dbReference type="Pfam" id="PF19200"/>
    </source>
</evidence>
<evidence type="ECO:0000259" key="1">
    <source>
        <dbReference type="Pfam" id="PF05913"/>
    </source>
</evidence>
<dbReference type="Proteomes" id="UP000193435">
    <property type="component" value="Unassembled WGS sequence"/>
</dbReference>
<dbReference type="InterPro" id="IPR013785">
    <property type="entry name" value="Aldolase_TIM"/>
</dbReference>
<dbReference type="InterPro" id="IPR043797">
    <property type="entry name" value="MupG_N"/>
</dbReference>
<dbReference type="Gene3D" id="2.40.100.10">
    <property type="entry name" value="Cyclophilin-like"/>
    <property type="match status" value="1"/>
</dbReference>
<protein>
    <recommendedName>
        <fullName evidence="5">Outer surface protein</fullName>
    </recommendedName>
</protein>
<keyword evidence="4" id="KW-1185">Reference proteome</keyword>
<dbReference type="Pfam" id="PF19200">
    <property type="entry name" value="MupG_N"/>
    <property type="match status" value="1"/>
</dbReference>
<feature type="domain" description="6-phospho-N-acetylmuramidase C-terminal" evidence="1">
    <location>
        <begin position="246"/>
        <end position="359"/>
    </location>
</feature>
<dbReference type="SUPFAM" id="SSF51445">
    <property type="entry name" value="(Trans)glycosidases"/>
    <property type="match status" value="1"/>
</dbReference>
<dbReference type="AlphaFoldDB" id="A0A1X7N7M2"/>
<sequence length="373" mass="42348">MRRLGISVYPNHSEVEEVKAYIELASKYNFKRIFTCLLSVEGNKEKVIKEFKEIIAVAKDNEMEVIADVSPQLFEELGISYTDLSFFKEIGANGIRLDNGFTGNEESVMTFNPQGLKIELNVSNGTKYLENILSYQANPSNLYGCHNFYPHKYTGLGYDHFIATSKQYKEQGIKTAAFVSSKTATIGPWPVSEGLCTLEMHRELPIVTQAKHLWATELIDDVIIGNAFASEEELKALSEIDPYQLILNCELVEEIPETEQKIVLEEPHYNRGDVSDYVIRSTQSRVKYSGHEFPAFNTPAIKKGDILIESSLYARYAGELQVARLPMENSGRTNVVGWVVEEEVFLLDLIKPWQKFKFHQKRINLIKVNTSVA</sequence>
<dbReference type="InterPro" id="IPR008589">
    <property type="entry name" value="MupG"/>
</dbReference>
<dbReference type="Pfam" id="PF05913">
    <property type="entry name" value="MupG_C"/>
    <property type="match status" value="1"/>
</dbReference>
<dbReference type="SUPFAM" id="SSF50891">
    <property type="entry name" value="Cyclophilin-like"/>
    <property type="match status" value="1"/>
</dbReference>
<proteinExistence type="predicted"/>
<dbReference type="InterPro" id="IPR017853">
    <property type="entry name" value="GH"/>
</dbReference>
<dbReference type="OrthoDB" id="5809921at2"/>
<dbReference type="EMBL" id="FXBJ01000002">
    <property type="protein sequence ID" value="SMH33486.1"/>
    <property type="molecule type" value="Genomic_DNA"/>
</dbReference>
<evidence type="ECO:0000313" key="4">
    <source>
        <dbReference type="Proteomes" id="UP000193435"/>
    </source>
</evidence>